<sequence>MNRDKEICEALGIEWKSTYRCEEDNNNPDYASDAGKIQLLREMEKREDWSGFFNYICMDKFGRLIPESLLNYILDIDITGRLRDAAIEWMRKEAT</sequence>
<accession>A0A6M3X6F3</accession>
<proteinExistence type="predicted"/>
<dbReference type="AlphaFoldDB" id="A0A6M3X6F3"/>
<dbReference type="EMBL" id="MT143942">
    <property type="protein sequence ID" value="QJH93057.1"/>
    <property type="molecule type" value="Genomic_DNA"/>
</dbReference>
<organism evidence="1">
    <name type="scientific">viral metagenome</name>
    <dbReference type="NCBI Taxonomy" id="1070528"/>
    <lineage>
        <taxon>unclassified sequences</taxon>
        <taxon>metagenomes</taxon>
        <taxon>organismal metagenomes</taxon>
    </lineage>
</organism>
<reference evidence="1" key="1">
    <citation type="submission" date="2020-03" db="EMBL/GenBank/DDBJ databases">
        <title>The deep terrestrial virosphere.</title>
        <authorList>
            <person name="Holmfeldt K."/>
            <person name="Nilsson E."/>
            <person name="Simone D."/>
            <person name="Lopez-Fernandez M."/>
            <person name="Wu X."/>
            <person name="de Brujin I."/>
            <person name="Lundin D."/>
            <person name="Andersson A."/>
            <person name="Bertilsson S."/>
            <person name="Dopson M."/>
        </authorList>
    </citation>
    <scope>NUCLEOTIDE SEQUENCE</scope>
    <source>
        <strain evidence="1">MM171B02587</strain>
    </source>
</reference>
<gene>
    <name evidence="1" type="ORF">MM171B02587_0007</name>
</gene>
<protein>
    <submittedName>
        <fullName evidence="1">Uncharacterized protein</fullName>
    </submittedName>
</protein>
<name>A0A6M3X6F3_9ZZZZ</name>
<evidence type="ECO:0000313" key="1">
    <source>
        <dbReference type="EMBL" id="QJH93057.1"/>
    </source>
</evidence>